<comment type="caution">
    <text evidence="1">The sequence shown here is derived from an EMBL/GenBank/DDBJ whole genome shotgun (WGS) entry which is preliminary data.</text>
</comment>
<name>A0A7C4BDH8_9CREN</name>
<dbReference type="EMBL" id="DTFF01000067">
    <property type="protein sequence ID" value="HGI88355.1"/>
    <property type="molecule type" value="Genomic_DNA"/>
</dbReference>
<proteinExistence type="predicted"/>
<evidence type="ECO:0000313" key="1">
    <source>
        <dbReference type="EMBL" id="HGI88355.1"/>
    </source>
</evidence>
<accession>A0A7C4BDH8</accession>
<dbReference type="AlphaFoldDB" id="A0A7C4BDH8"/>
<organism evidence="1">
    <name type="scientific">Ignisphaera aggregans</name>
    <dbReference type="NCBI Taxonomy" id="334771"/>
    <lineage>
        <taxon>Archaea</taxon>
        <taxon>Thermoproteota</taxon>
        <taxon>Thermoprotei</taxon>
        <taxon>Desulfurococcales</taxon>
        <taxon>Desulfurococcaceae</taxon>
        <taxon>Ignisphaera</taxon>
    </lineage>
</organism>
<gene>
    <name evidence="1" type="ORF">ENV14_08240</name>
</gene>
<protein>
    <submittedName>
        <fullName evidence="1">Uncharacterized protein</fullName>
    </submittedName>
</protein>
<sequence>MEVAEHTLLPFLTLVHILHCESMSQCKLGYLARLVLLNYSPSRAYCELQVTIPWSLYEKRLPTRLRARGENVCGIDVNLDRLNLAVVSKQGVLLDTSTSRFSELKVQGLGRDRGASIVMRAVHEVLNYASTHGCSLIVVENPETLGLLKWAWIERGKRSCSAWNRRVTLFTVEVVERISWHAPQYGA</sequence>
<reference evidence="1" key="1">
    <citation type="journal article" date="2020" name="mSystems">
        <title>Genome- and Community-Level Interaction Insights into Carbon Utilization and Element Cycling Functions of Hydrothermarchaeota in Hydrothermal Sediment.</title>
        <authorList>
            <person name="Zhou Z."/>
            <person name="Liu Y."/>
            <person name="Xu W."/>
            <person name="Pan J."/>
            <person name="Luo Z.H."/>
            <person name="Li M."/>
        </authorList>
    </citation>
    <scope>NUCLEOTIDE SEQUENCE [LARGE SCALE GENOMIC DNA]</scope>
    <source>
        <strain evidence="1">SpSt-732</strain>
    </source>
</reference>